<dbReference type="Gene3D" id="3.30.710.10">
    <property type="entry name" value="Potassium Channel Kv1.1, Chain A"/>
    <property type="match status" value="1"/>
</dbReference>
<organism evidence="1">
    <name type="scientific">Daphnia magna</name>
    <dbReference type="NCBI Taxonomy" id="35525"/>
    <lineage>
        <taxon>Eukaryota</taxon>
        <taxon>Metazoa</taxon>
        <taxon>Ecdysozoa</taxon>
        <taxon>Arthropoda</taxon>
        <taxon>Crustacea</taxon>
        <taxon>Branchiopoda</taxon>
        <taxon>Diplostraca</taxon>
        <taxon>Cladocera</taxon>
        <taxon>Anomopoda</taxon>
        <taxon>Daphniidae</taxon>
        <taxon>Daphnia</taxon>
    </lineage>
</organism>
<dbReference type="PROSITE" id="PS50097">
    <property type="entry name" value="BTB"/>
    <property type="match status" value="1"/>
</dbReference>
<dbReference type="FunFam" id="3.30.710.10:FF:000245">
    <property type="entry name" value="Uncharacterized protein"/>
    <property type="match status" value="1"/>
</dbReference>
<name>A0A0N8C9H6_9CRUS</name>
<sequence>MLSAIKIKEGFFCISWDVQNITGQGQQWGQTNMQSIFTNQVNVTNLTEIFQSCKLSYKIEQDLQGVLEMETVISNGMGPGKLENILVQVTKNGIQQLMTLSRSTWTIKWKKCEWEPSCKCNKSGTYGSHRATNIAKICSYCRRQFTTESPLIILIQSDPDSSISLKKGAQHVIDHLSNLWKTKTLSNVTFKCKTKSIEAHTLILASGSPVLAAMFQHDFTENQKKVVLIKDIEANVFEELLCFIYTGNFSVTNVDVAKLLVAADKYAVETLKEECAMYLANNLTVENALLYLVKSHLHNSPLLYQSALGFITKKENAKTICLRKDWMEIIKHYPELCFQVTQLMIGD</sequence>
<proteinExistence type="predicted"/>
<dbReference type="SUPFAM" id="SSF54695">
    <property type="entry name" value="POZ domain"/>
    <property type="match status" value="1"/>
</dbReference>
<dbReference type="InterPro" id="IPR000210">
    <property type="entry name" value="BTB/POZ_dom"/>
</dbReference>
<accession>A0A0N8C9H6</accession>
<dbReference type="SMART" id="SM00225">
    <property type="entry name" value="BTB"/>
    <property type="match status" value="1"/>
</dbReference>
<dbReference type="OrthoDB" id="6358246at2759"/>
<evidence type="ECO:0000313" key="1">
    <source>
        <dbReference type="EMBL" id="JAN12773.1"/>
    </source>
</evidence>
<protein>
    <submittedName>
        <fullName evidence="1">Btb/poz domain-containing protein</fullName>
    </submittedName>
</protein>
<dbReference type="EMBL" id="GDIQ01081964">
    <property type="protein sequence ID" value="JAN12773.1"/>
    <property type="molecule type" value="Transcribed_RNA"/>
</dbReference>
<dbReference type="Pfam" id="PF00651">
    <property type="entry name" value="BTB"/>
    <property type="match status" value="1"/>
</dbReference>
<dbReference type="PANTHER" id="PTHR24413">
    <property type="entry name" value="SPECKLE-TYPE POZ PROTEIN"/>
    <property type="match status" value="1"/>
</dbReference>
<dbReference type="AlphaFoldDB" id="A0A0N8C9H6"/>
<reference evidence="1" key="1">
    <citation type="submission" date="2015-10" db="EMBL/GenBank/DDBJ databases">
        <title>EvidentialGene: Evidence-directed Construction of Complete mRNA Transcriptomes without Genomes.</title>
        <authorList>
            <person name="Gilbert D.G."/>
        </authorList>
    </citation>
    <scope>NUCLEOTIDE SEQUENCE</scope>
</reference>
<dbReference type="Gene3D" id="1.25.40.420">
    <property type="match status" value="1"/>
</dbReference>
<dbReference type="InterPro" id="IPR011333">
    <property type="entry name" value="SKP1/BTB/POZ_sf"/>
</dbReference>